<dbReference type="PANTHER" id="PTHR34105">
    <property type="entry name" value="PROLINE-, GLUTAMIC ACID- AND LEUCINE-RICH PROTEIN 1"/>
    <property type="match status" value="1"/>
</dbReference>
<evidence type="ECO:0000256" key="1">
    <source>
        <dbReference type="ARBA" id="ARBA00004123"/>
    </source>
</evidence>
<protein>
    <recommendedName>
        <fullName evidence="5">Pre-rRNA-processing protein RIX1 N-terminal domain-containing protein</fullName>
    </recommendedName>
</protein>
<feature type="region of interest" description="Disordered" evidence="4">
    <location>
        <begin position="596"/>
        <end position="616"/>
    </location>
</feature>
<evidence type="ECO:0000313" key="7">
    <source>
        <dbReference type="Proteomes" id="UP000265515"/>
    </source>
</evidence>
<dbReference type="PANTHER" id="PTHR34105:SF1">
    <property type="entry name" value="PROLINE-, GLUTAMIC ACID- AND LEUCINE-RICH PROTEIN 1"/>
    <property type="match status" value="1"/>
</dbReference>
<name>A0A388LYM1_CHABU</name>
<dbReference type="GO" id="GO:0006364">
    <property type="term" value="P:rRNA processing"/>
    <property type="evidence" value="ECO:0007669"/>
    <property type="project" value="TreeGrafter"/>
</dbReference>
<dbReference type="InterPro" id="IPR012583">
    <property type="entry name" value="RIX1_N"/>
</dbReference>
<evidence type="ECO:0000256" key="3">
    <source>
        <dbReference type="ARBA" id="ARBA00023242"/>
    </source>
</evidence>
<keyword evidence="7" id="KW-1185">Reference proteome</keyword>
<proteinExistence type="inferred from homology"/>
<feature type="region of interest" description="Disordered" evidence="4">
    <location>
        <begin position="1142"/>
        <end position="1234"/>
    </location>
</feature>
<evidence type="ECO:0000259" key="5">
    <source>
        <dbReference type="Pfam" id="PF08167"/>
    </source>
</evidence>
<comment type="similarity">
    <text evidence="2">Belongs to the RIX1/PELP1 family.</text>
</comment>
<dbReference type="EMBL" id="BFEA01000609">
    <property type="protein sequence ID" value="GBG87361.1"/>
    <property type="molecule type" value="Genomic_DNA"/>
</dbReference>
<keyword evidence="3" id="KW-0539">Nucleus</keyword>
<feature type="region of interest" description="Disordered" evidence="4">
    <location>
        <begin position="562"/>
        <end position="581"/>
    </location>
</feature>
<organism evidence="6 7">
    <name type="scientific">Chara braunii</name>
    <name type="common">Braun's stonewort</name>
    <dbReference type="NCBI Taxonomy" id="69332"/>
    <lineage>
        <taxon>Eukaryota</taxon>
        <taxon>Viridiplantae</taxon>
        <taxon>Streptophyta</taxon>
        <taxon>Charophyceae</taxon>
        <taxon>Charales</taxon>
        <taxon>Characeae</taxon>
        <taxon>Chara</taxon>
    </lineage>
</organism>
<dbReference type="STRING" id="69332.A0A388LYM1"/>
<dbReference type="Gramene" id="GBG87361">
    <property type="protein sequence ID" value="GBG87361"/>
    <property type="gene ID" value="CBR_g45421"/>
</dbReference>
<reference evidence="6 7" key="1">
    <citation type="journal article" date="2018" name="Cell">
        <title>The Chara Genome: Secondary Complexity and Implications for Plant Terrestrialization.</title>
        <authorList>
            <person name="Nishiyama T."/>
            <person name="Sakayama H."/>
            <person name="Vries J.D."/>
            <person name="Buschmann H."/>
            <person name="Saint-Marcoux D."/>
            <person name="Ullrich K.K."/>
            <person name="Haas F.B."/>
            <person name="Vanderstraeten L."/>
            <person name="Becker D."/>
            <person name="Lang D."/>
            <person name="Vosolsobe S."/>
            <person name="Rombauts S."/>
            <person name="Wilhelmsson P.K.I."/>
            <person name="Janitza P."/>
            <person name="Kern R."/>
            <person name="Heyl A."/>
            <person name="Rumpler F."/>
            <person name="Villalobos L.I.A.C."/>
            <person name="Clay J.M."/>
            <person name="Skokan R."/>
            <person name="Toyoda A."/>
            <person name="Suzuki Y."/>
            <person name="Kagoshima H."/>
            <person name="Schijlen E."/>
            <person name="Tajeshwar N."/>
            <person name="Catarino B."/>
            <person name="Hetherington A.J."/>
            <person name="Saltykova A."/>
            <person name="Bonnot C."/>
            <person name="Breuninger H."/>
            <person name="Symeonidi A."/>
            <person name="Radhakrishnan G.V."/>
            <person name="Van Nieuwerburgh F."/>
            <person name="Deforce D."/>
            <person name="Chang C."/>
            <person name="Karol K.G."/>
            <person name="Hedrich R."/>
            <person name="Ulvskov P."/>
            <person name="Glockner G."/>
            <person name="Delwiche C.F."/>
            <person name="Petrasek J."/>
            <person name="Van de Peer Y."/>
            <person name="Friml J."/>
            <person name="Beilby M."/>
            <person name="Dolan L."/>
            <person name="Kohara Y."/>
            <person name="Sugano S."/>
            <person name="Fujiyama A."/>
            <person name="Delaux P.-M."/>
            <person name="Quint M."/>
            <person name="TheiBen G."/>
            <person name="Hagemann M."/>
            <person name="Harholt J."/>
            <person name="Dunand C."/>
            <person name="Zachgo S."/>
            <person name="Langdale J."/>
            <person name="Maumus F."/>
            <person name="Straeten D.V.D."/>
            <person name="Gould S.B."/>
            <person name="Rensing S.A."/>
        </authorList>
    </citation>
    <scope>NUCLEOTIDE SEQUENCE [LARGE SCALE GENOMIC DNA]</scope>
    <source>
        <strain evidence="6 7">S276</strain>
    </source>
</reference>
<dbReference type="InterPro" id="IPR016024">
    <property type="entry name" value="ARM-type_fold"/>
</dbReference>
<dbReference type="Proteomes" id="UP000265515">
    <property type="component" value="Unassembled WGS sequence"/>
</dbReference>
<dbReference type="AlphaFoldDB" id="A0A388LYM1"/>
<feature type="compositionally biased region" description="Polar residues" evidence="4">
    <location>
        <begin position="1179"/>
        <end position="1201"/>
    </location>
</feature>
<feature type="compositionally biased region" description="Acidic residues" evidence="4">
    <location>
        <begin position="1225"/>
        <end position="1234"/>
    </location>
</feature>
<feature type="region of interest" description="Disordered" evidence="4">
    <location>
        <begin position="1096"/>
        <end position="1117"/>
    </location>
</feature>
<accession>A0A388LYM1</accession>
<dbReference type="SUPFAM" id="SSF48371">
    <property type="entry name" value="ARM repeat"/>
    <property type="match status" value="1"/>
</dbReference>
<gene>
    <name evidence="6" type="ORF">CBR_g45421</name>
</gene>
<evidence type="ECO:0000313" key="6">
    <source>
        <dbReference type="EMBL" id="GBG87361.1"/>
    </source>
</evidence>
<dbReference type="OrthoDB" id="20900at2759"/>
<dbReference type="GO" id="GO:0005634">
    <property type="term" value="C:nucleus"/>
    <property type="evidence" value="ECO:0007669"/>
    <property type="project" value="UniProtKB-SubCell"/>
</dbReference>
<comment type="subcellular location">
    <subcellularLocation>
        <location evidence="1">Nucleus</location>
    </subcellularLocation>
</comment>
<evidence type="ECO:0000256" key="4">
    <source>
        <dbReference type="SAM" id="MobiDB-lite"/>
    </source>
</evidence>
<evidence type="ECO:0000256" key="2">
    <source>
        <dbReference type="ARBA" id="ARBA00010511"/>
    </source>
</evidence>
<comment type="caution">
    <text evidence="6">The sequence shown here is derived from an EMBL/GenBank/DDBJ whole genome shotgun (WGS) entry which is preliminary data.</text>
</comment>
<feature type="compositionally biased region" description="Low complexity" evidence="4">
    <location>
        <begin position="565"/>
        <end position="576"/>
    </location>
</feature>
<feature type="domain" description="Pre-rRNA-processing protein RIX1 N-terminal" evidence="5">
    <location>
        <begin position="43"/>
        <end position="265"/>
    </location>
</feature>
<dbReference type="Pfam" id="PF08167">
    <property type="entry name" value="RIX1"/>
    <property type="match status" value="1"/>
</dbReference>
<sequence>MGYHSDRQQHTAAMTTAKAGAQDEVLMSIHDVRFRSRLLQLLIQTHLPRDGKLPVTPQHLPSAVEMLTRHHLLAEPGTNGGLGSVRTGGPAVFTGNGKLDGCAGNGTASRKLAVDTWTDRLASLIASPVVENRAIGACLLGLTCKECLLSRFRECYSGWFSTLLTMLKSIEPSFVRAAACAALSDLLVRLGSLIDCPGVRRDGSALVSKLTVPLLQLLRDVQLRGIWSEGVDLICPVLRTFPLCLRSSFEKVEAVLVMMLMNTGCKNSLRQRCAEGLALLPLAVGDSNTWSLLIRRVLVAINSELDVAFAGLEDPGSTEVAMAELLPCQQEILPLGGPSVAAEAAAFGDGETPFWRSFVPRVSALFHTLEFMLTNPYPSPVPMPLRPLLGLIMRVLAVDGSRPVGTSSLGGQASLSQQASLCSELPVLHAGALNLLSATLKGARRQLLPVAGEIARLMSDCLRRSATLPDDKRSTVFTFKIHLYNVITEFLYATGAGGMVLSLAPVLVGIAVSDLRGPGRGGGGAGGGMMKSYSHDQYKGNQLLRQGPAGVSFPSRQAPLVGNTSASGVASSQHSSMGVSMPQPNLQSGGGIGLNGHHSQASASTMRKRKEPSGTVLSDEQLSALVGASILFSEEGGVSTDSLMFAMYIAVLEVLEALLTVGGSMLPERWRAEVDAVIINVAMAVCHNADVSVDGAGGVGGTAEGALGGVKTVTHSLQIAACKALLASVLAPHCHRPPFLPQALSIFRRCRHEAGTELSQFCTHALLACEPLHPRALPYPVTTSPISSAPVGHGKGFMALNNNLAANKMNTANFNRAVSGNAAASDRWTDSQHHSGSGDPWEDLDSWLGCADYASDMERAEFGSGFDLMDINGAMMQNSDALLGKAGGGDLKTAAAFGYGGANQRGGSEVGMRGTDQVSRGLAAMACSPPPIYAVRLAAAGDSKDIVMPDVGTTSQRGRKSGELLMKTSTSYSTVPMAIANGTSPGNDELMNRVTGGRMVDQAGAEPNLPTEKLGTRLQTAGTTGTAATTGGSDAGMRDLYQIMDVEPSAGGGGGEGGGGVERLFYSQRRTWFCSPAGLPMRLGVDPNSGTCELNWSRGSSGTDKTPPLVSSSPSNIKLQGDEIGRVVSVGDGLMTSVSASPHTAAVASDDASIPVVERTSPGSAEIPSTAATDVPGTGTLSSKQSPQTKDWQPQLRSSYQKAVATGGIQHVLDDHSDGQLPDIVDGDPDENME</sequence>